<feature type="compositionally biased region" description="Basic and acidic residues" evidence="1">
    <location>
        <begin position="45"/>
        <end position="54"/>
    </location>
</feature>
<gene>
    <name evidence="3" type="ORF">GCG54_00009933</name>
</gene>
<feature type="compositionally biased region" description="Polar residues" evidence="1">
    <location>
        <begin position="92"/>
        <end position="112"/>
    </location>
</feature>
<evidence type="ECO:0000256" key="1">
    <source>
        <dbReference type="SAM" id="MobiDB-lite"/>
    </source>
</evidence>
<accession>A0A8H4CY34</accession>
<reference evidence="3" key="2">
    <citation type="submission" date="2020-03" db="EMBL/GenBank/DDBJ databases">
        <authorList>
            <person name="Fu F.-F."/>
            <person name="Chen J."/>
        </authorList>
    </citation>
    <scope>NUCLEOTIDE SEQUENCE</scope>
    <source>
        <strain evidence="3">Lc1</strain>
    </source>
</reference>
<feature type="transmembrane region" description="Helical" evidence="2">
    <location>
        <begin position="233"/>
        <end position="254"/>
    </location>
</feature>
<feature type="compositionally biased region" description="Acidic residues" evidence="1">
    <location>
        <begin position="113"/>
        <end position="125"/>
    </location>
</feature>
<dbReference type="RefSeq" id="XP_045271407.1">
    <property type="nucleotide sequence ID" value="XM_045409870.1"/>
</dbReference>
<feature type="compositionally biased region" description="Basic and acidic residues" evidence="1">
    <location>
        <begin position="68"/>
        <end position="85"/>
    </location>
</feature>
<keyword evidence="4" id="KW-1185">Reference proteome</keyword>
<feature type="compositionally biased region" description="Basic and acidic residues" evidence="1">
    <location>
        <begin position="126"/>
        <end position="135"/>
    </location>
</feature>
<evidence type="ECO:0000313" key="4">
    <source>
        <dbReference type="Proteomes" id="UP000613401"/>
    </source>
</evidence>
<dbReference type="EMBL" id="WVTB01000001">
    <property type="protein sequence ID" value="KAF3812248.1"/>
    <property type="molecule type" value="Genomic_DNA"/>
</dbReference>
<keyword evidence="2" id="KW-1133">Transmembrane helix</keyword>
<dbReference type="Proteomes" id="UP000613401">
    <property type="component" value="Unassembled WGS sequence"/>
</dbReference>
<comment type="caution">
    <text evidence="3">The sequence shown here is derived from an EMBL/GenBank/DDBJ whole genome shotgun (WGS) entry which is preliminary data.</text>
</comment>
<name>A0A8H4CY34_COLGL</name>
<keyword evidence="2" id="KW-0812">Transmembrane</keyword>
<protein>
    <submittedName>
        <fullName evidence="3">Uncharacterized protein</fullName>
    </submittedName>
</protein>
<keyword evidence="2" id="KW-0472">Membrane</keyword>
<reference evidence="3" key="1">
    <citation type="journal article" date="2020" name="Phytopathology">
        <title>Genome sequence and comparative analysis of Colletotrichum gloeosporioides isolated from Liriodendron leaves.</title>
        <authorList>
            <person name="Fu F.F."/>
            <person name="Hao Z."/>
            <person name="Wang P."/>
            <person name="Lu Y."/>
            <person name="Xue L.J."/>
            <person name="Wei G."/>
            <person name="Tian Y."/>
            <person name="Baishi H."/>
            <person name="Xu H."/>
            <person name="Shi J."/>
            <person name="Cheng T."/>
            <person name="Wang G."/>
            <person name="Yi Y."/>
            <person name="Chen J."/>
        </authorList>
    </citation>
    <scope>NUCLEOTIDE SEQUENCE</scope>
    <source>
        <strain evidence="3">Lc1</strain>
    </source>
</reference>
<dbReference type="AlphaFoldDB" id="A0A8H4CY34"/>
<feature type="compositionally biased region" description="Acidic residues" evidence="1">
    <location>
        <begin position="158"/>
        <end position="167"/>
    </location>
</feature>
<sequence length="262" mass="29019">MFATRDLKKGDEIFLATPNYICRCLMCLEEAESIRRELEEEAKEEEAKKLKSELEDSGNGKSPGPLTKDSKDDSQEQKRKDDSRRLPAGTQAPVTQASRGHLIWTTTLTPDNFNDEYDGSSEQSDEPDKINDIKGIHGINVIDDASSDESRLSTIPEESGEDGDGDGEFNMNSGEDDSNYTGKRPDSLSNHLRRPDSGSRADALVPPPNFLEEPFEPDGTSGDYREYSEQLNYWVATAYNAAFALCMAVTVFAAQQHGDKAH</sequence>
<organism evidence="3 4">
    <name type="scientific">Colletotrichum gloeosporioides</name>
    <name type="common">Anthracnose fungus</name>
    <name type="synonym">Glomerella cingulata</name>
    <dbReference type="NCBI Taxonomy" id="474922"/>
    <lineage>
        <taxon>Eukaryota</taxon>
        <taxon>Fungi</taxon>
        <taxon>Dikarya</taxon>
        <taxon>Ascomycota</taxon>
        <taxon>Pezizomycotina</taxon>
        <taxon>Sordariomycetes</taxon>
        <taxon>Hypocreomycetidae</taxon>
        <taxon>Glomerellales</taxon>
        <taxon>Glomerellaceae</taxon>
        <taxon>Colletotrichum</taxon>
        <taxon>Colletotrichum gloeosporioides species complex</taxon>
    </lineage>
</organism>
<evidence type="ECO:0000256" key="2">
    <source>
        <dbReference type="SAM" id="Phobius"/>
    </source>
</evidence>
<feature type="region of interest" description="Disordered" evidence="1">
    <location>
        <begin position="37"/>
        <end position="224"/>
    </location>
</feature>
<dbReference type="GeneID" id="69017066"/>
<proteinExistence type="predicted"/>
<evidence type="ECO:0000313" key="3">
    <source>
        <dbReference type="EMBL" id="KAF3812248.1"/>
    </source>
</evidence>